<dbReference type="Proteomes" id="UP000594435">
    <property type="component" value="Plasmid pVN20-VB00237"/>
</dbReference>
<dbReference type="InterPro" id="IPR046217">
    <property type="entry name" value="DUF6250"/>
</dbReference>
<evidence type="ECO:0000259" key="1">
    <source>
        <dbReference type="Pfam" id="PF19763"/>
    </source>
</evidence>
<keyword evidence="2" id="KW-0614">Plasmid</keyword>
<dbReference type="RefSeq" id="WP_045570758.1">
    <property type="nucleotide sequence ID" value="NZ_CP065219.1"/>
</dbReference>
<evidence type="ECO:0000313" key="2">
    <source>
        <dbReference type="EMBL" id="QPL56604.1"/>
    </source>
</evidence>
<dbReference type="AlphaFoldDB" id="A0AAJ4LXP1"/>
<feature type="domain" description="DUF6250" evidence="1">
    <location>
        <begin position="16"/>
        <end position="67"/>
    </location>
</feature>
<dbReference type="EMBL" id="CP065219">
    <property type="protein sequence ID" value="QPL56604.1"/>
    <property type="molecule type" value="Genomic_DNA"/>
</dbReference>
<name>A0AAJ4LXP1_9VIBR</name>
<reference evidence="2 3" key="1">
    <citation type="submission" date="2020-11" db="EMBL/GenBank/DDBJ databases">
        <title>Complete and Circularized Genome Assembly of a human isolate of Vibrio navarrensis biotype pommerensis with MiSeq and MinION Sequence Data.</title>
        <authorList>
            <person name="Schwartz K."/>
            <person name="Borowiak M."/>
            <person name="Deneke C."/>
            <person name="Balau V."/>
            <person name="Metelmann C."/>
            <person name="Strauch E."/>
        </authorList>
    </citation>
    <scope>NUCLEOTIDE SEQUENCE [LARGE SCALE GENOMIC DNA]</scope>
    <source>
        <strain evidence="2 3">20-VB00237</strain>
        <plasmid evidence="2 3">pVN20-VB00237</plasmid>
    </source>
</reference>
<geneLocation type="plasmid" evidence="2 3">
    <name>pVN20-VB00237</name>
</geneLocation>
<accession>A0AAJ4LXP1</accession>
<gene>
    <name evidence="2" type="ORF">I3X05_23470</name>
</gene>
<protein>
    <recommendedName>
        <fullName evidence="1">DUF6250 domain-containing protein</fullName>
    </recommendedName>
</protein>
<sequence length="70" mass="7872">MTDVSRTEIKGSALDIDDGNGTTVWFKHDIDTPSAIEFDGMVLLNGGPNDRSTDLNWFWMAQVQHSKKLF</sequence>
<evidence type="ECO:0000313" key="3">
    <source>
        <dbReference type="Proteomes" id="UP000594435"/>
    </source>
</evidence>
<organism evidence="2 3">
    <name type="scientific">Vibrio navarrensis</name>
    <dbReference type="NCBI Taxonomy" id="29495"/>
    <lineage>
        <taxon>Bacteria</taxon>
        <taxon>Pseudomonadati</taxon>
        <taxon>Pseudomonadota</taxon>
        <taxon>Gammaproteobacteria</taxon>
        <taxon>Vibrionales</taxon>
        <taxon>Vibrionaceae</taxon>
        <taxon>Vibrio</taxon>
    </lineage>
</organism>
<proteinExistence type="predicted"/>
<dbReference type="Pfam" id="PF19763">
    <property type="entry name" value="DUF6250"/>
    <property type="match status" value="1"/>
</dbReference>